<dbReference type="GO" id="GO:0005634">
    <property type="term" value="C:nucleus"/>
    <property type="evidence" value="ECO:0000318"/>
    <property type="project" value="GO_Central"/>
</dbReference>
<dbReference type="InterPro" id="IPR031658">
    <property type="entry name" value="Cyclin_C_2"/>
</dbReference>
<evidence type="ECO:0000313" key="10">
    <source>
        <dbReference type="Proteomes" id="UP000001593"/>
    </source>
</evidence>
<dbReference type="Pfam" id="PF16899">
    <property type="entry name" value="Cyclin_C_2"/>
    <property type="match status" value="1"/>
</dbReference>
<keyword evidence="3 6" id="KW-0195">Cyclin</keyword>
<dbReference type="InterPro" id="IPR013763">
    <property type="entry name" value="Cyclin-like_dom"/>
</dbReference>
<name>A7S801_NEMVE</name>
<reference evidence="9 10" key="1">
    <citation type="journal article" date="2007" name="Science">
        <title>Sea anemone genome reveals ancestral eumetazoan gene repertoire and genomic organization.</title>
        <authorList>
            <person name="Putnam N.H."/>
            <person name="Srivastava M."/>
            <person name="Hellsten U."/>
            <person name="Dirks B."/>
            <person name="Chapman J."/>
            <person name="Salamov A."/>
            <person name="Terry A."/>
            <person name="Shapiro H."/>
            <person name="Lindquist E."/>
            <person name="Kapitonov V.V."/>
            <person name="Jurka J."/>
            <person name="Genikhovich G."/>
            <person name="Grigoriev I.V."/>
            <person name="Lucas S.M."/>
            <person name="Steele R.E."/>
            <person name="Finnerty J.R."/>
            <person name="Technau U."/>
            <person name="Martindale M.Q."/>
            <person name="Rokhsar D.S."/>
        </authorList>
    </citation>
    <scope>NUCLEOTIDE SEQUENCE [LARGE SCALE GENOMIC DNA]</scope>
    <source>
        <strain evidence="10">CH2 X CH6</strain>
    </source>
</reference>
<dbReference type="EMBL" id="DS469595">
    <property type="protein sequence ID" value="EDO40163.1"/>
    <property type="molecule type" value="Genomic_DNA"/>
</dbReference>
<evidence type="ECO:0000256" key="4">
    <source>
        <dbReference type="ARBA" id="ARBA00025343"/>
    </source>
</evidence>
<dbReference type="SMART" id="SM00385">
    <property type="entry name" value="CYCLIN"/>
    <property type="match status" value="1"/>
</dbReference>
<dbReference type="InParanoid" id="A7S801"/>
<evidence type="ECO:0000256" key="6">
    <source>
        <dbReference type="RuleBase" id="RU000383"/>
    </source>
</evidence>
<dbReference type="AlphaFoldDB" id="A7S801"/>
<comment type="function">
    <text evidence="4">Regulates CDK7, the catalytic subunit of the CDK-activating kinase (CAK) enzymatic complex. CAK activates the cyclin-associated kinases CDK1, CDK2, CDK4 and CDK6 by threonine phosphorylation. CAK complexed to the core-TFIIH basal transcription factor activates RNA polymerase II by serine phosphorylation of the repetitive C-terminal domain (CTD) of its large subunit (POLR2A), allowing its escape from the promoter and elongation of the transcripts. Involved in cell cycle control and in RNA transcription by RNA polymerase II. Its expression and activity are constant throughout the cell cycle.</text>
</comment>
<dbReference type="PANTHER" id="PTHR10026">
    <property type="entry name" value="CYCLIN"/>
    <property type="match status" value="1"/>
</dbReference>
<evidence type="ECO:0000256" key="2">
    <source>
        <dbReference type="ARBA" id="ARBA00019496"/>
    </source>
</evidence>
<dbReference type="InterPro" id="IPR036915">
    <property type="entry name" value="Cyclin-like_sf"/>
</dbReference>
<dbReference type="GO" id="GO:0070985">
    <property type="term" value="C:transcription factor TFIIK complex"/>
    <property type="evidence" value="ECO:0000318"/>
    <property type="project" value="GO_Central"/>
</dbReference>
<dbReference type="CDD" id="cd20524">
    <property type="entry name" value="CYCLIN_CCNH_rpt1"/>
    <property type="match status" value="1"/>
</dbReference>
<dbReference type="SUPFAM" id="SSF47954">
    <property type="entry name" value="Cyclin-like"/>
    <property type="match status" value="2"/>
</dbReference>
<accession>A7S801</accession>
<evidence type="ECO:0000256" key="5">
    <source>
        <dbReference type="ARBA" id="ARBA00026042"/>
    </source>
</evidence>
<sequence length="306" mass="35603">MFHTSTQRKHWIFKNQEEVQKLRENVNSAYKSRHSEAYPDKKNVKYLTVEEEKKLVEYYELVIVEVSAKFQPPVPRSVTATAITYLKRFYVKTSVMDHPPKEMFLVCLFMACKVEEYNISVENFVQILPRDRREKVMDFILAHELLLMERLDFHLTIHHPFRPMEGFLIDIKMYLSEGKVNPESWRIKAEEFLLRAMRTDVAFHFSPSQIALAALSVGSTGGELQKYVNEKFGVTDKGTALMDTINSIVNMVTSHIVTVTKDQVKALESKLKTCRNPENNPDSKMFKRRTSGNDENQVEQMEIESP</sequence>
<dbReference type="InterPro" id="IPR043198">
    <property type="entry name" value="Cyclin/Ssn8"/>
</dbReference>
<comment type="similarity">
    <text evidence="1">Belongs to the cyclin family. Cyclin C subfamily.</text>
</comment>
<dbReference type="InterPro" id="IPR006671">
    <property type="entry name" value="Cyclin_N"/>
</dbReference>
<dbReference type="Proteomes" id="UP000001593">
    <property type="component" value="Unassembled WGS sequence"/>
</dbReference>
<dbReference type="InterPro" id="IPR027081">
    <property type="entry name" value="CyclinH/Ccl1"/>
</dbReference>
<dbReference type="GO" id="GO:0006367">
    <property type="term" value="P:transcription initiation at RNA polymerase II promoter"/>
    <property type="evidence" value="ECO:0000318"/>
    <property type="project" value="GO_Central"/>
</dbReference>
<dbReference type="KEGG" id="nve:5511895"/>
<dbReference type="GO" id="GO:0016538">
    <property type="term" value="F:cyclin-dependent protein serine/threonine kinase regulator activity"/>
    <property type="evidence" value="ECO:0000318"/>
    <property type="project" value="GO_Central"/>
</dbReference>
<keyword evidence="10" id="KW-1185">Reference proteome</keyword>
<evidence type="ECO:0000313" key="9">
    <source>
        <dbReference type="EMBL" id="EDO40163.1"/>
    </source>
</evidence>
<feature type="region of interest" description="Disordered" evidence="7">
    <location>
        <begin position="273"/>
        <end position="306"/>
    </location>
</feature>
<dbReference type="STRING" id="45351.A7S801"/>
<dbReference type="GO" id="GO:0006357">
    <property type="term" value="P:regulation of transcription by RNA polymerase II"/>
    <property type="evidence" value="ECO:0007669"/>
    <property type="project" value="InterPro"/>
</dbReference>
<dbReference type="PhylomeDB" id="A7S801"/>
<comment type="subunit">
    <text evidence="5">Associates primarily with CDK7 and MAT1 to form the CAK complex. CAK can further associate with the core-TFIIH to form the TFIIH basal transcription factor.</text>
</comment>
<dbReference type="OMA" id="FRVEQNT"/>
<dbReference type="NCBIfam" id="TIGR00569">
    <property type="entry name" value="ccl1"/>
    <property type="match status" value="1"/>
</dbReference>
<evidence type="ECO:0000259" key="8">
    <source>
        <dbReference type="SMART" id="SM00385"/>
    </source>
</evidence>
<dbReference type="HOGENOM" id="CLU_022620_0_0_1"/>
<feature type="domain" description="Cyclin-like" evidence="8">
    <location>
        <begin position="61"/>
        <end position="147"/>
    </location>
</feature>
<organism evidence="9 10">
    <name type="scientific">Nematostella vectensis</name>
    <name type="common">Starlet sea anemone</name>
    <dbReference type="NCBI Taxonomy" id="45351"/>
    <lineage>
        <taxon>Eukaryota</taxon>
        <taxon>Metazoa</taxon>
        <taxon>Cnidaria</taxon>
        <taxon>Anthozoa</taxon>
        <taxon>Hexacorallia</taxon>
        <taxon>Actiniaria</taxon>
        <taxon>Edwardsiidae</taxon>
        <taxon>Nematostella</taxon>
    </lineage>
</organism>
<dbReference type="Gene3D" id="1.10.472.10">
    <property type="entry name" value="Cyclin-like"/>
    <property type="match status" value="2"/>
</dbReference>
<dbReference type="Pfam" id="PF00134">
    <property type="entry name" value="Cyclin_N"/>
    <property type="match status" value="1"/>
</dbReference>
<protein>
    <recommendedName>
        <fullName evidence="2">Cyclin-H</fullName>
    </recommendedName>
</protein>
<evidence type="ECO:0000256" key="1">
    <source>
        <dbReference type="ARBA" id="ARBA00008638"/>
    </source>
</evidence>
<dbReference type="CDD" id="cd20525">
    <property type="entry name" value="CYCLIN_CCNH_rpt2"/>
    <property type="match status" value="1"/>
</dbReference>
<dbReference type="eggNOG" id="KOG2496">
    <property type="taxonomic scope" value="Eukaryota"/>
</dbReference>
<evidence type="ECO:0000256" key="3">
    <source>
        <dbReference type="ARBA" id="ARBA00023127"/>
    </source>
</evidence>
<proteinExistence type="inferred from homology"/>
<dbReference type="OrthoDB" id="340962at2759"/>
<evidence type="ECO:0000256" key="7">
    <source>
        <dbReference type="SAM" id="MobiDB-lite"/>
    </source>
</evidence>
<gene>
    <name evidence="9" type="ORF">NEMVEDRAFT_v1g167568</name>
</gene>